<evidence type="ECO:0000313" key="2">
    <source>
        <dbReference type="Proteomes" id="UP000799429"/>
    </source>
</evidence>
<comment type="caution">
    <text evidence="1">The sequence shown here is derived from an EMBL/GenBank/DDBJ whole genome shotgun (WGS) entry which is preliminary data.</text>
</comment>
<proteinExistence type="predicted"/>
<gene>
    <name evidence="1" type="ORF">M501DRAFT_515790</name>
</gene>
<organism evidence="1 2">
    <name type="scientific">Patellaria atrata CBS 101060</name>
    <dbReference type="NCBI Taxonomy" id="1346257"/>
    <lineage>
        <taxon>Eukaryota</taxon>
        <taxon>Fungi</taxon>
        <taxon>Dikarya</taxon>
        <taxon>Ascomycota</taxon>
        <taxon>Pezizomycotina</taxon>
        <taxon>Dothideomycetes</taxon>
        <taxon>Dothideomycetes incertae sedis</taxon>
        <taxon>Patellariales</taxon>
        <taxon>Patellariaceae</taxon>
        <taxon>Patellaria</taxon>
    </lineage>
</organism>
<dbReference type="AlphaFoldDB" id="A0A9P4S1S4"/>
<reference evidence="1" key="1">
    <citation type="journal article" date="2020" name="Stud. Mycol.">
        <title>101 Dothideomycetes genomes: a test case for predicting lifestyles and emergence of pathogens.</title>
        <authorList>
            <person name="Haridas S."/>
            <person name="Albert R."/>
            <person name="Binder M."/>
            <person name="Bloem J."/>
            <person name="Labutti K."/>
            <person name="Salamov A."/>
            <person name="Andreopoulos B."/>
            <person name="Baker S."/>
            <person name="Barry K."/>
            <person name="Bills G."/>
            <person name="Bluhm B."/>
            <person name="Cannon C."/>
            <person name="Castanera R."/>
            <person name="Culley D."/>
            <person name="Daum C."/>
            <person name="Ezra D."/>
            <person name="Gonzalez J."/>
            <person name="Henrissat B."/>
            <person name="Kuo A."/>
            <person name="Liang C."/>
            <person name="Lipzen A."/>
            <person name="Lutzoni F."/>
            <person name="Magnuson J."/>
            <person name="Mondo S."/>
            <person name="Nolan M."/>
            <person name="Ohm R."/>
            <person name="Pangilinan J."/>
            <person name="Park H.-J."/>
            <person name="Ramirez L."/>
            <person name="Alfaro M."/>
            <person name="Sun H."/>
            <person name="Tritt A."/>
            <person name="Yoshinaga Y."/>
            <person name="Zwiers L.-H."/>
            <person name="Turgeon B."/>
            <person name="Goodwin S."/>
            <person name="Spatafora J."/>
            <person name="Crous P."/>
            <person name="Grigoriev I."/>
        </authorList>
    </citation>
    <scope>NUCLEOTIDE SEQUENCE</scope>
    <source>
        <strain evidence="1">CBS 101060</strain>
    </source>
</reference>
<dbReference type="Proteomes" id="UP000799429">
    <property type="component" value="Unassembled WGS sequence"/>
</dbReference>
<evidence type="ECO:0000313" key="1">
    <source>
        <dbReference type="EMBL" id="KAF2834661.1"/>
    </source>
</evidence>
<name>A0A9P4S1S4_9PEZI</name>
<sequence>MYNQNFLCGWACPLQSCVYNVSTTDRSTVYKHQIETHKKSRSTVLPPIPLFPGEIPQLENPSWLPHGCAGLYVNDHPREDDIDCVNCNRPAYLCARWGVPTMARYWGDDCPWREPTDWQWNRERQKLLETSEKYAEDSYYDTYGKYDSAPNGPPLWGSIGSEPLRW</sequence>
<protein>
    <submittedName>
        <fullName evidence="1">Uncharacterized protein</fullName>
    </submittedName>
</protein>
<keyword evidence="2" id="KW-1185">Reference proteome</keyword>
<accession>A0A9P4S1S4</accession>
<dbReference type="EMBL" id="MU006116">
    <property type="protein sequence ID" value="KAF2834661.1"/>
    <property type="molecule type" value="Genomic_DNA"/>
</dbReference>